<dbReference type="Pfam" id="PF01047">
    <property type="entry name" value="MarR"/>
    <property type="match status" value="1"/>
</dbReference>
<reference evidence="2 3" key="1">
    <citation type="submission" date="2018-09" db="EMBL/GenBank/DDBJ databases">
        <title>YIM 75507 draft genome.</title>
        <authorList>
            <person name="Tang S."/>
            <person name="Feng Y."/>
        </authorList>
    </citation>
    <scope>NUCLEOTIDE SEQUENCE [LARGE SCALE GENOMIC DNA]</scope>
    <source>
        <strain evidence="2 3">YIM 75507</strain>
    </source>
</reference>
<dbReference type="PRINTS" id="PR00598">
    <property type="entry name" value="HTHMARR"/>
</dbReference>
<evidence type="ECO:0000259" key="1">
    <source>
        <dbReference type="PROSITE" id="PS50995"/>
    </source>
</evidence>
<gene>
    <name evidence="2" type="ORF">D5H75_04075</name>
</gene>
<dbReference type="InterPro" id="IPR000835">
    <property type="entry name" value="HTH_MarR-typ"/>
</dbReference>
<dbReference type="InterPro" id="IPR039422">
    <property type="entry name" value="MarR/SlyA-like"/>
</dbReference>
<dbReference type="OrthoDB" id="3696090at2"/>
<dbReference type="EMBL" id="QZEY01000001">
    <property type="protein sequence ID" value="RJL35954.1"/>
    <property type="molecule type" value="Genomic_DNA"/>
</dbReference>
<dbReference type="AlphaFoldDB" id="A0A3A4BKS4"/>
<dbReference type="InterPro" id="IPR036390">
    <property type="entry name" value="WH_DNA-bd_sf"/>
</dbReference>
<protein>
    <submittedName>
        <fullName evidence="2">MarR family transcriptional regulator</fullName>
    </submittedName>
</protein>
<organism evidence="2 3">
    <name type="scientific">Bailinhaonella thermotolerans</name>
    <dbReference type="NCBI Taxonomy" id="1070861"/>
    <lineage>
        <taxon>Bacteria</taxon>
        <taxon>Bacillati</taxon>
        <taxon>Actinomycetota</taxon>
        <taxon>Actinomycetes</taxon>
        <taxon>Streptosporangiales</taxon>
        <taxon>Streptosporangiaceae</taxon>
        <taxon>Bailinhaonella</taxon>
    </lineage>
</organism>
<dbReference type="Gene3D" id="1.10.10.10">
    <property type="entry name" value="Winged helix-like DNA-binding domain superfamily/Winged helix DNA-binding domain"/>
    <property type="match status" value="1"/>
</dbReference>
<dbReference type="SUPFAM" id="SSF46785">
    <property type="entry name" value="Winged helix' DNA-binding domain"/>
    <property type="match status" value="1"/>
</dbReference>
<dbReference type="RefSeq" id="WP_119924926.1">
    <property type="nucleotide sequence ID" value="NZ_QZEY01000001.1"/>
</dbReference>
<name>A0A3A4BKS4_9ACTN</name>
<dbReference type="PROSITE" id="PS50995">
    <property type="entry name" value="HTH_MARR_2"/>
    <property type="match status" value="1"/>
</dbReference>
<sequence length="149" mass="17458">MDDRERLLELLASMQRDLLPSLVRMHEHDDLRMLDSVILQVLERGGAPTVKELAALIDRSVSRTSRILDDLVRRGLIERYEDEADRRVRRIRISAGGAETLRRIRDLRIDAQMALWNRLTEDEREIVLQSMEIFAKAARRMRDEADRPV</sequence>
<accession>A0A3A4BKS4</accession>
<dbReference type="GO" id="GO:0003700">
    <property type="term" value="F:DNA-binding transcription factor activity"/>
    <property type="evidence" value="ECO:0007669"/>
    <property type="project" value="InterPro"/>
</dbReference>
<dbReference type="GO" id="GO:0006950">
    <property type="term" value="P:response to stress"/>
    <property type="evidence" value="ECO:0007669"/>
    <property type="project" value="TreeGrafter"/>
</dbReference>
<dbReference type="PANTHER" id="PTHR33164">
    <property type="entry name" value="TRANSCRIPTIONAL REGULATOR, MARR FAMILY"/>
    <property type="match status" value="1"/>
</dbReference>
<dbReference type="SMART" id="SM00347">
    <property type="entry name" value="HTH_MARR"/>
    <property type="match status" value="1"/>
</dbReference>
<dbReference type="Proteomes" id="UP000265768">
    <property type="component" value="Unassembled WGS sequence"/>
</dbReference>
<dbReference type="PANTHER" id="PTHR33164:SF43">
    <property type="entry name" value="HTH-TYPE TRANSCRIPTIONAL REPRESSOR YETL"/>
    <property type="match status" value="1"/>
</dbReference>
<keyword evidence="3" id="KW-1185">Reference proteome</keyword>
<proteinExistence type="predicted"/>
<evidence type="ECO:0000313" key="3">
    <source>
        <dbReference type="Proteomes" id="UP000265768"/>
    </source>
</evidence>
<evidence type="ECO:0000313" key="2">
    <source>
        <dbReference type="EMBL" id="RJL35954.1"/>
    </source>
</evidence>
<dbReference type="InterPro" id="IPR036388">
    <property type="entry name" value="WH-like_DNA-bd_sf"/>
</dbReference>
<comment type="caution">
    <text evidence="2">The sequence shown here is derived from an EMBL/GenBank/DDBJ whole genome shotgun (WGS) entry which is preliminary data.</text>
</comment>
<feature type="domain" description="HTH marR-type" evidence="1">
    <location>
        <begin position="4"/>
        <end position="143"/>
    </location>
</feature>